<dbReference type="Pfam" id="PF01292">
    <property type="entry name" value="Ni_hydr_CYTB"/>
    <property type="match status" value="1"/>
</dbReference>
<dbReference type="GO" id="GO:0046872">
    <property type="term" value="F:metal ion binding"/>
    <property type="evidence" value="ECO:0007669"/>
    <property type="project" value="UniProtKB-KW"/>
</dbReference>
<dbReference type="GO" id="GO:0022904">
    <property type="term" value="P:respiratory electron transport chain"/>
    <property type="evidence" value="ECO:0007669"/>
    <property type="project" value="InterPro"/>
</dbReference>
<comment type="caution">
    <text evidence="15">The sequence shown here is derived from an EMBL/GenBank/DDBJ whole genome shotgun (WGS) entry which is preliminary data.</text>
</comment>
<evidence type="ECO:0000313" key="15">
    <source>
        <dbReference type="EMBL" id="SIR19003.1"/>
    </source>
</evidence>
<comment type="subcellular location">
    <subcellularLocation>
        <location evidence="2">Cell membrane</location>
        <topology evidence="2">Multi-pass membrane protein</topology>
    </subcellularLocation>
</comment>
<feature type="transmembrane region" description="Helical" evidence="13">
    <location>
        <begin position="41"/>
        <end position="64"/>
    </location>
</feature>
<evidence type="ECO:0000256" key="1">
    <source>
        <dbReference type="ARBA" id="ARBA00001970"/>
    </source>
</evidence>
<organism evidence="15 16">
    <name type="scientific">Acidiphilium rubrum</name>
    <dbReference type="NCBI Taxonomy" id="526"/>
    <lineage>
        <taxon>Bacteria</taxon>
        <taxon>Pseudomonadati</taxon>
        <taxon>Pseudomonadota</taxon>
        <taxon>Alphaproteobacteria</taxon>
        <taxon>Acetobacterales</taxon>
        <taxon>Acidocellaceae</taxon>
        <taxon>Acidiphilium</taxon>
    </lineage>
</organism>
<name>A0A8G2CNG5_ACIRU</name>
<evidence type="ECO:0000256" key="8">
    <source>
        <dbReference type="ARBA" id="ARBA00022982"/>
    </source>
</evidence>
<evidence type="ECO:0000256" key="2">
    <source>
        <dbReference type="ARBA" id="ARBA00004651"/>
    </source>
</evidence>
<dbReference type="OrthoDB" id="1247465at2"/>
<evidence type="ECO:0000259" key="14">
    <source>
        <dbReference type="Pfam" id="PF01292"/>
    </source>
</evidence>
<feature type="transmembrane region" description="Helical" evidence="13">
    <location>
        <begin position="139"/>
        <end position="160"/>
    </location>
</feature>
<evidence type="ECO:0000256" key="10">
    <source>
        <dbReference type="ARBA" id="ARBA00023004"/>
    </source>
</evidence>
<dbReference type="InterPro" id="IPR011577">
    <property type="entry name" value="Cyt_b561_bac/Ni-Hgenase"/>
</dbReference>
<gene>
    <name evidence="15" type="ORF">SAMN05421828_11855</name>
</gene>
<evidence type="ECO:0000256" key="5">
    <source>
        <dbReference type="ARBA" id="ARBA00022617"/>
    </source>
</evidence>
<accession>A0A8G2CNG5</accession>
<feature type="domain" description="Cytochrome b561 bacterial/Ni-hydrogenase" evidence="14">
    <location>
        <begin position="4"/>
        <end position="174"/>
    </location>
</feature>
<evidence type="ECO:0000256" key="9">
    <source>
        <dbReference type="ARBA" id="ARBA00022989"/>
    </source>
</evidence>
<dbReference type="GO" id="GO:0009055">
    <property type="term" value="F:electron transfer activity"/>
    <property type="evidence" value="ECO:0007669"/>
    <property type="project" value="InterPro"/>
</dbReference>
<keyword evidence="7" id="KW-0479">Metal-binding</keyword>
<dbReference type="InterPro" id="IPR052168">
    <property type="entry name" value="Cytochrome_b561_oxidase"/>
</dbReference>
<keyword evidence="16" id="KW-1185">Reference proteome</keyword>
<evidence type="ECO:0000256" key="13">
    <source>
        <dbReference type="SAM" id="Phobius"/>
    </source>
</evidence>
<evidence type="ECO:0000256" key="11">
    <source>
        <dbReference type="ARBA" id="ARBA00023136"/>
    </source>
</evidence>
<proteinExistence type="inferred from homology"/>
<evidence type="ECO:0000256" key="12">
    <source>
        <dbReference type="ARBA" id="ARBA00037975"/>
    </source>
</evidence>
<evidence type="ECO:0000313" key="16">
    <source>
        <dbReference type="Proteomes" id="UP000186308"/>
    </source>
</evidence>
<evidence type="ECO:0000256" key="7">
    <source>
        <dbReference type="ARBA" id="ARBA00022723"/>
    </source>
</evidence>
<protein>
    <submittedName>
        <fullName evidence="15">Cytochrome b561</fullName>
    </submittedName>
</protein>
<keyword evidence="3" id="KW-0813">Transport</keyword>
<dbReference type="PANTHER" id="PTHR30529">
    <property type="entry name" value="CYTOCHROME B561"/>
    <property type="match status" value="1"/>
</dbReference>
<dbReference type="InterPro" id="IPR016174">
    <property type="entry name" value="Di-haem_cyt_TM"/>
</dbReference>
<keyword evidence="5" id="KW-0349">Heme</keyword>
<dbReference type="SUPFAM" id="SSF81342">
    <property type="entry name" value="Transmembrane di-heme cytochromes"/>
    <property type="match status" value="1"/>
</dbReference>
<keyword evidence="6 13" id="KW-0812">Transmembrane</keyword>
<feature type="transmembrane region" description="Helical" evidence="13">
    <location>
        <begin position="12"/>
        <end position="35"/>
    </location>
</feature>
<sequence>MEPRYRPIAQALHWLIAISVIGLIIAGLIVHYNWIPKPGRLTLALLHISVGLTILVLMLVRLAYRLGRTPPQLPETIAPHERALAAAGHWSFYALIVAMPIFGVLFVEGAGRPVKWFGLFSLPQFVGKSRAIHHDFAFLHFWGGIALIVLLVVHVGAVIAHERRGQRILIRMMPRRSH</sequence>
<feature type="transmembrane region" description="Helical" evidence="13">
    <location>
        <begin position="84"/>
        <end position="107"/>
    </location>
</feature>
<evidence type="ECO:0000256" key="3">
    <source>
        <dbReference type="ARBA" id="ARBA00022448"/>
    </source>
</evidence>
<evidence type="ECO:0000256" key="6">
    <source>
        <dbReference type="ARBA" id="ARBA00022692"/>
    </source>
</evidence>
<dbReference type="Proteomes" id="UP000186308">
    <property type="component" value="Unassembled WGS sequence"/>
</dbReference>
<dbReference type="EMBL" id="FTNE01000018">
    <property type="protein sequence ID" value="SIR19003.1"/>
    <property type="molecule type" value="Genomic_DNA"/>
</dbReference>
<dbReference type="Gene3D" id="1.20.950.20">
    <property type="entry name" value="Transmembrane di-heme cytochromes, Chain C"/>
    <property type="match status" value="1"/>
</dbReference>
<comment type="similarity">
    <text evidence="12">Belongs to the cytochrome b561 family.</text>
</comment>
<keyword evidence="8" id="KW-0249">Electron transport</keyword>
<evidence type="ECO:0000256" key="4">
    <source>
        <dbReference type="ARBA" id="ARBA00022475"/>
    </source>
</evidence>
<dbReference type="RefSeq" id="WP_029314658.1">
    <property type="nucleotide sequence ID" value="NZ_FTNE01000018.1"/>
</dbReference>
<dbReference type="PANTHER" id="PTHR30529:SF1">
    <property type="entry name" value="CYTOCHROME B561 HOMOLOG 2"/>
    <property type="match status" value="1"/>
</dbReference>
<dbReference type="GO" id="GO:0005886">
    <property type="term" value="C:plasma membrane"/>
    <property type="evidence" value="ECO:0007669"/>
    <property type="project" value="UniProtKB-SubCell"/>
</dbReference>
<keyword evidence="4" id="KW-1003">Cell membrane</keyword>
<keyword evidence="9 13" id="KW-1133">Transmembrane helix</keyword>
<reference evidence="15 16" key="1">
    <citation type="submission" date="2017-01" db="EMBL/GenBank/DDBJ databases">
        <authorList>
            <person name="Varghese N."/>
            <person name="Submissions S."/>
        </authorList>
    </citation>
    <scope>NUCLEOTIDE SEQUENCE [LARGE SCALE GENOMIC DNA]</scope>
    <source>
        <strain evidence="15 16">ATCC 35905</strain>
    </source>
</reference>
<comment type="cofactor">
    <cofactor evidence="1">
        <name>heme b</name>
        <dbReference type="ChEBI" id="CHEBI:60344"/>
    </cofactor>
</comment>
<dbReference type="GO" id="GO:0020037">
    <property type="term" value="F:heme binding"/>
    <property type="evidence" value="ECO:0007669"/>
    <property type="project" value="TreeGrafter"/>
</dbReference>
<keyword evidence="10" id="KW-0408">Iron</keyword>
<keyword evidence="11 13" id="KW-0472">Membrane</keyword>
<dbReference type="AlphaFoldDB" id="A0A8G2CNG5"/>